<dbReference type="OrthoDB" id="1112074at2"/>
<feature type="transmembrane region" description="Helical" evidence="1">
    <location>
        <begin position="45"/>
        <end position="72"/>
    </location>
</feature>
<accession>A0A4Q1KFX4</accession>
<feature type="transmembrane region" description="Helical" evidence="1">
    <location>
        <begin position="347"/>
        <end position="365"/>
    </location>
</feature>
<feature type="transmembrane region" description="Helical" evidence="1">
    <location>
        <begin position="6"/>
        <end position="25"/>
    </location>
</feature>
<keyword evidence="1" id="KW-0472">Membrane</keyword>
<evidence type="ECO:0000256" key="1">
    <source>
        <dbReference type="SAM" id="Phobius"/>
    </source>
</evidence>
<comment type="caution">
    <text evidence="2">The sequence shown here is derived from an EMBL/GenBank/DDBJ whole genome shotgun (WGS) entry which is preliminary data.</text>
</comment>
<dbReference type="RefSeq" id="WP_129465626.1">
    <property type="nucleotide sequence ID" value="NZ_SBKQ01000020.1"/>
</dbReference>
<gene>
    <name evidence="2" type="ORF">EQG68_14585</name>
</gene>
<dbReference type="Proteomes" id="UP000289734">
    <property type="component" value="Unassembled WGS sequence"/>
</dbReference>
<dbReference type="EMBL" id="SBKQ01000020">
    <property type="protein sequence ID" value="RXR27727.1"/>
    <property type="molecule type" value="Genomic_DNA"/>
</dbReference>
<reference evidence="3" key="1">
    <citation type="submission" date="2019-01" db="EMBL/GenBank/DDBJ databases">
        <title>Cytophagaceae bacterium strain CAR-16.</title>
        <authorList>
            <person name="Chen W.-M."/>
        </authorList>
    </citation>
    <scope>NUCLEOTIDE SEQUENCE [LARGE SCALE GENOMIC DNA]</scope>
    <source>
        <strain evidence="3">ICH-30</strain>
    </source>
</reference>
<dbReference type="AlphaFoldDB" id="A0A4Q1KFX4"/>
<feature type="transmembrane region" description="Helical" evidence="1">
    <location>
        <begin position="133"/>
        <end position="151"/>
    </location>
</feature>
<organism evidence="2 3">
    <name type="scientific">Flavobacterium piscinae</name>
    <dbReference type="NCBI Taxonomy" id="2506424"/>
    <lineage>
        <taxon>Bacteria</taxon>
        <taxon>Pseudomonadati</taxon>
        <taxon>Bacteroidota</taxon>
        <taxon>Flavobacteriia</taxon>
        <taxon>Flavobacteriales</taxon>
        <taxon>Flavobacteriaceae</taxon>
        <taxon>Flavobacterium</taxon>
    </lineage>
</organism>
<dbReference type="Pfam" id="PF14897">
    <property type="entry name" value="EpsG"/>
    <property type="match status" value="1"/>
</dbReference>
<dbReference type="InterPro" id="IPR049458">
    <property type="entry name" value="EpsG-like"/>
</dbReference>
<evidence type="ECO:0000313" key="2">
    <source>
        <dbReference type="EMBL" id="RXR27727.1"/>
    </source>
</evidence>
<keyword evidence="1" id="KW-1133">Transmembrane helix</keyword>
<feature type="transmembrane region" description="Helical" evidence="1">
    <location>
        <begin position="295"/>
        <end position="312"/>
    </location>
</feature>
<feature type="transmembrane region" description="Helical" evidence="1">
    <location>
        <begin position="267"/>
        <end position="283"/>
    </location>
</feature>
<evidence type="ECO:0000313" key="3">
    <source>
        <dbReference type="Proteomes" id="UP000289734"/>
    </source>
</evidence>
<keyword evidence="3" id="KW-1185">Reference proteome</keyword>
<feature type="transmembrane region" description="Helical" evidence="1">
    <location>
        <begin position="209"/>
        <end position="227"/>
    </location>
</feature>
<name>A0A4Q1KFX4_9FLAO</name>
<feature type="transmembrane region" description="Helical" evidence="1">
    <location>
        <begin position="174"/>
        <end position="202"/>
    </location>
</feature>
<sequence length="367" mass="42672">MNTLIPVEYYSAVYFNILLAFVLLVRGQAAGTELFDQQNLSTKRVVGIVFLFFVILFMGTRPISFTFADMAVYALEFKDYANGAPLNTDKEIVFGVFMKFCSGIMSAEVFFLLCAFLYVYPLYLASKKLFKDYWFYSLFILVISFSFWAYGTNGIRNGLATSLFIYALSRDKKWMTLAFIALSVSIHTSLIIPTIAYVISLFNKNLKPYLLAWFIAIPLSFAMGSFWENFFLGLGLIEEDRVIGYFSDDESYLDNIVAIKVGFRWDFLLYSAIGVFAGYYYIFRKKFEDVFYHRLFAIYLMCNTLWILVIRANFSNRFAYLSWFLLGLLVIYPLIKVKMFKQQHVLIGRIMLLYFAFTYVLNFVLGK</sequence>
<feature type="transmembrane region" description="Helical" evidence="1">
    <location>
        <begin position="318"/>
        <end position="335"/>
    </location>
</feature>
<proteinExistence type="predicted"/>
<feature type="transmembrane region" description="Helical" evidence="1">
    <location>
        <begin position="92"/>
        <end position="121"/>
    </location>
</feature>
<keyword evidence="1" id="KW-0812">Transmembrane</keyword>
<protein>
    <submittedName>
        <fullName evidence="2">EpsG family protein</fullName>
    </submittedName>
</protein>